<evidence type="ECO:0000256" key="9">
    <source>
        <dbReference type="ARBA" id="ARBA00022833"/>
    </source>
</evidence>
<dbReference type="PANTHER" id="PTHR30417:SF4">
    <property type="entry name" value="1,6-ANHYDRO-N-ACETYLMURAMYL-L-ALANINE AMIDASE AMPD"/>
    <property type="match status" value="1"/>
</dbReference>
<evidence type="ECO:0000256" key="4">
    <source>
        <dbReference type="ARBA" id="ARBA00007553"/>
    </source>
</evidence>
<keyword evidence="10" id="KW-0961">Cell wall biogenesis/degradation</keyword>
<evidence type="ECO:0000313" key="15">
    <source>
        <dbReference type="Proteomes" id="UP001497493"/>
    </source>
</evidence>
<name>A0ABM9NM99_9GAMM</name>
<evidence type="ECO:0000256" key="5">
    <source>
        <dbReference type="ARBA" id="ARBA00011901"/>
    </source>
</evidence>
<accession>A0ABM9NM99</accession>
<dbReference type="Pfam" id="PF01510">
    <property type="entry name" value="Amidase_2"/>
    <property type="match status" value="1"/>
</dbReference>
<keyword evidence="8 14" id="KW-0378">Hydrolase</keyword>
<evidence type="ECO:0000256" key="12">
    <source>
        <dbReference type="ARBA" id="ARBA00042615"/>
    </source>
</evidence>
<organism evidence="14 15">
    <name type="scientific">Candidatus Methylocalor cossyra</name>
    <dbReference type="NCBI Taxonomy" id="3108543"/>
    <lineage>
        <taxon>Bacteria</taxon>
        <taxon>Pseudomonadati</taxon>
        <taxon>Pseudomonadota</taxon>
        <taxon>Gammaproteobacteria</taxon>
        <taxon>Methylococcales</taxon>
        <taxon>Methylococcaceae</taxon>
        <taxon>Candidatus Methylocalor</taxon>
    </lineage>
</organism>
<keyword evidence="15" id="KW-1185">Reference proteome</keyword>
<comment type="subcellular location">
    <subcellularLocation>
        <location evidence="3">Cytoplasm</location>
    </subcellularLocation>
</comment>
<comment type="cofactor">
    <cofactor evidence="2">
        <name>Zn(2+)</name>
        <dbReference type="ChEBI" id="CHEBI:29105"/>
    </cofactor>
</comment>
<evidence type="ECO:0000256" key="6">
    <source>
        <dbReference type="ARBA" id="ARBA00022490"/>
    </source>
</evidence>
<dbReference type="InterPro" id="IPR051206">
    <property type="entry name" value="NAMLAA_amidase_2"/>
</dbReference>
<proteinExistence type="inferred from homology"/>
<evidence type="ECO:0000256" key="10">
    <source>
        <dbReference type="ARBA" id="ARBA00023316"/>
    </source>
</evidence>
<dbReference type="GO" id="GO:0008745">
    <property type="term" value="F:N-acetylmuramoyl-L-alanine amidase activity"/>
    <property type="evidence" value="ECO:0007669"/>
    <property type="project" value="UniProtKB-EC"/>
</dbReference>
<evidence type="ECO:0000256" key="8">
    <source>
        <dbReference type="ARBA" id="ARBA00022801"/>
    </source>
</evidence>
<protein>
    <recommendedName>
        <fullName evidence="11">1,6-anhydro-N-acetylmuramyl-L-alanine amidase AmpD</fullName>
        <ecNumber evidence="5">3.5.1.28</ecNumber>
    </recommendedName>
    <alternativeName>
        <fullName evidence="12">N-acetylmuramoyl-L-alanine amidase</fullName>
    </alternativeName>
</protein>
<dbReference type="InterPro" id="IPR002502">
    <property type="entry name" value="Amidase_domain"/>
</dbReference>
<dbReference type="PANTHER" id="PTHR30417">
    <property type="entry name" value="N-ACETYLMURAMOYL-L-ALANINE AMIDASE AMID"/>
    <property type="match status" value="1"/>
</dbReference>
<evidence type="ECO:0000256" key="1">
    <source>
        <dbReference type="ARBA" id="ARBA00001561"/>
    </source>
</evidence>
<dbReference type="SMART" id="SM00644">
    <property type="entry name" value="Ami_2"/>
    <property type="match status" value="1"/>
</dbReference>
<feature type="domain" description="N-acetylmuramoyl-L-alanine amidase" evidence="13">
    <location>
        <begin position="16"/>
        <end position="167"/>
    </location>
</feature>
<evidence type="ECO:0000256" key="11">
    <source>
        <dbReference type="ARBA" id="ARBA00039257"/>
    </source>
</evidence>
<keyword evidence="6" id="KW-0963">Cytoplasm</keyword>
<dbReference type="EMBL" id="OZ026884">
    <property type="protein sequence ID" value="CAL1241770.1"/>
    <property type="molecule type" value="Genomic_DNA"/>
</dbReference>
<dbReference type="SUPFAM" id="SSF55846">
    <property type="entry name" value="N-acetylmuramoyl-L-alanine amidase-like"/>
    <property type="match status" value="1"/>
</dbReference>
<gene>
    <name evidence="14" type="primary">ampD</name>
    <name evidence="14" type="ORF">MECH1_V1_2994</name>
</gene>
<comment type="catalytic activity">
    <reaction evidence="1">
        <text>Hydrolyzes the link between N-acetylmuramoyl residues and L-amino acid residues in certain cell-wall glycopeptides.</text>
        <dbReference type="EC" id="3.5.1.28"/>
    </reaction>
</comment>
<keyword evidence="9" id="KW-0862">Zinc</keyword>
<evidence type="ECO:0000256" key="7">
    <source>
        <dbReference type="ARBA" id="ARBA00022723"/>
    </source>
</evidence>
<dbReference type="NCBIfam" id="NF008758">
    <property type="entry name" value="PRK11789.1"/>
    <property type="match status" value="1"/>
</dbReference>
<reference evidence="14 15" key="1">
    <citation type="submission" date="2024-04" db="EMBL/GenBank/DDBJ databases">
        <authorList>
            <person name="Cremers G."/>
        </authorList>
    </citation>
    <scope>NUCLEOTIDE SEQUENCE [LARGE SCALE GENOMIC DNA]</scope>
    <source>
        <strain evidence="14">MeCH1-AG</strain>
    </source>
</reference>
<dbReference type="RefSeq" id="WP_348758263.1">
    <property type="nucleotide sequence ID" value="NZ_OZ026884.1"/>
</dbReference>
<dbReference type="Proteomes" id="UP001497493">
    <property type="component" value="Chromosome"/>
</dbReference>
<sequence>MKIVHHWLSTARRVPSPNCDDRPDPTDISLVVLHCISLPPGEFGGDGIDRLFTNTLAAEQHPYYAGIAHLRVSAHLLIRRDGEIVQYVPFHRRAWHAGLSSYRGRTNCNDFSIGIELEGAEGVEFDALQYRRLNQVLTALMEHYPGLSPARMAAHSEIAPWRKTDPGSAFDWSRITLAEAEDKAQDNAGASVL</sequence>
<evidence type="ECO:0000313" key="14">
    <source>
        <dbReference type="EMBL" id="CAL1241770.1"/>
    </source>
</evidence>
<dbReference type="InterPro" id="IPR036505">
    <property type="entry name" value="Amidase/PGRP_sf"/>
</dbReference>
<evidence type="ECO:0000259" key="13">
    <source>
        <dbReference type="SMART" id="SM00644"/>
    </source>
</evidence>
<dbReference type="Gene3D" id="3.40.80.10">
    <property type="entry name" value="Peptidoglycan recognition protein-like"/>
    <property type="match status" value="1"/>
</dbReference>
<comment type="similarity">
    <text evidence="4">Belongs to the N-acetylmuramoyl-L-alanine amidase 2 family.</text>
</comment>
<dbReference type="EC" id="3.5.1.28" evidence="5"/>
<dbReference type="CDD" id="cd06583">
    <property type="entry name" value="PGRP"/>
    <property type="match status" value="1"/>
</dbReference>
<evidence type="ECO:0000256" key="2">
    <source>
        <dbReference type="ARBA" id="ARBA00001947"/>
    </source>
</evidence>
<keyword evidence="7" id="KW-0479">Metal-binding</keyword>
<evidence type="ECO:0000256" key="3">
    <source>
        <dbReference type="ARBA" id="ARBA00004496"/>
    </source>
</evidence>